<dbReference type="GO" id="GO:0046872">
    <property type="term" value="F:metal ion binding"/>
    <property type="evidence" value="ECO:0007669"/>
    <property type="project" value="UniProtKB-KW"/>
</dbReference>
<name>A0A5B7TLY1_9FLAO</name>
<dbReference type="InterPro" id="IPR050738">
    <property type="entry name" value="Sulfatase"/>
</dbReference>
<dbReference type="Gene3D" id="3.40.720.10">
    <property type="entry name" value="Alkaline Phosphatase, subunit A"/>
    <property type="match status" value="1"/>
</dbReference>
<keyword evidence="3" id="KW-0378">Hydrolase</keyword>
<evidence type="ECO:0000256" key="1">
    <source>
        <dbReference type="ARBA" id="ARBA00008779"/>
    </source>
</evidence>
<keyword evidence="2" id="KW-0479">Metal-binding</keyword>
<comment type="similarity">
    <text evidence="1">Belongs to the sulfatase family.</text>
</comment>
<dbReference type="CDD" id="cd16025">
    <property type="entry name" value="PAS_like"/>
    <property type="match status" value="1"/>
</dbReference>
<reference evidence="6 7" key="1">
    <citation type="submission" date="2019-05" db="EMBL/GenBank/DDBJ databases">
        <title>Algicella ahnfeltiae gen. nov., sp. nov., a novel marine bacterium of the family Flavobacteriaceae isolated from a red alga.</title>
        <authorList>
            <person name="Nedashkovskaya O.I."/>
            <person name="Kukhlevskiy A.D."/>
            <person name="Kim S.-G."/>
            <person name="Zhukova N.V."/>
            <person name="Mikhailov V.V."/>
        </authorList>
    </citation>
    <scope>NUCLEOTIDE SEQUENCE [LARGE SCALE GENOMIC DNA]</scope>
    <source>
        <strain evidence="6 7">10Alg115</strain>
    </source>
</reference>
<dbReference type="Gene3D" id="3.30.1120.10">
    <property type="match status" value="1"/>
</dbReference>
<dbReference type="PROSITE" id="PS00149">
    <property type="entry name" value="SULFATASE_2"/>
    <property type="match status" value="1"/>
</dbReference>
<dbReference type="InterPro" id="IPR000917">
    <property type="entry name" value="Sulfatase_N"/>
</dbReference>
<dbReference type="PANTHER" id="PTHR42693">
    <property type="entry name" value="ARYLSULFATASE FAMILY MEMBER"/>
    <property type="match status" value="1"/>
</dbReference>
<proteinExistence type="inferred from homology"/>
<dbReference type="Proteomes" id="UP000306229">
    <property type="component" value="Chromosome"/>
</dbReference>
<dbReference type="InterPro" id="IPR017850">
    <property type="entry name" value="Alkaline_phosphatase_core_sf"/>
</dbReference>
<dbReference type="PANTHER" id="PTHR42693:SF53">
    <property type="entry name" value="ENDO-4-O-SULFATASE"/>
    <property type="match status" value="1"/>
</dbReference>
<dbReference type="GO" id="GO:0004065">
    <property type="term" value="F:arylsulfatase activity"/>
    <property type="evidence" value="ECO:0007669"/>
    <property type="project" value="TreeGrafter"/>
</dbReference>
<dbReference type="AlphaFoldDB" id="A0A5B7TLY1"/>
<sequence length="545" mass="62275">MVGKVLIFISLLFLASCKKNEVETTKQRPNIILIMSDDMGYSDISPFGGEIDTPNLTKLADEGLKFTQFYNTGRCCPTRASLLTGCYPQEAGVGHMTNPPSNAVGHNYGVLEYQGYLSKNTVTIAEVLKASGYTTMMAGKWHLGYENIDQWPMQRGFDNFYGIVPGAANLFKPVHPRGIVSGNEKIEITDPDFYTTDVFTDNAIQFINQSKNKSADKPFFLYLAYNAPHWPIQAPQEVVDKYKGKYKEGWQKLRLERYERMKKMGIINSDWQLTPQDSRDWDSLDEDKKKEMDLRMAIYAAMVDRMDQNIGRLVDSLKTNNLFDNTIIMFLNDNGACAEFSELADGPAAQLETKEGYILTYGSAWANASNTPYREYKHWLHEGGIATPFIIHWPNGIEAKMNGKIINGYGFLPDIMATVLDVSNADYPLNFNNNAIVPMSGKSLVPLWNNAEKQIHSEPIFWEHEGNKAVRMGKYKLVQKWEKDQNNWELYNMDNDRTEMHNLIQEMPEKATEMIGYYDSWATRIKVLPWNEVLSIIEEKNNQHN</sequence>
<evidence type="ECO:0000313" key="7">
    <source>
        <dbReference type="Proteomes" id="UP000306229"/>
    </source>
</evidence>
<dbReference type="FunFam" id="3.40.720.10:FF:000047">
    <property type="entry name" value="Arylsulfatase"/>
    <property type="match status" value="1"/>
</dbReference>
<evidence type="ECO:0000256" key="4">
    <source>
        <dbReference type="ARBA" id="ARBA00022837"/>
    </source>
</evidence>
<dbReference type="OrthoDB" id="9765065at2"/>
<dbReference type="RefSeq" id="WP_138948353.1">
    <property type="nucleotide sequence ID" value="NZ_CP040749.1"/>
</dbReference>
<keyword evidence="7" id="KW-1185">Reference proteome</keyword>
<dbReference type="EMBL" id="CP040749">
    <property type="protein sequence ID" value="QCX37415.1"/>
    <property type="molecule type" value="Genomic_DNA"/>
</dbReference>
<dbReference type="KEGG" id="fbe:FF125_02805"/>
<protein>
    <submittedName>
        <fullName evidence="6">Arylsulfatase</fullName>
    </submittedName>
</protein>
<dbReference type="PROSITE" id="PS51257">
    <property type="entry name" value="PROKAR_LIPOPROTEIN"/>
    <property type="match status" value="1"/>
</dbReference>
<dbReference type="SUPFAM" id="SSF53649">
    <property type="entry name" value="Alkaline phosphatase-like"/>
    <property type="match status" value="1"/>
</dbReference>
<gene>
    <name evidence="6" type="ORF">FF125_02805</name>
</gene>
<dbReference type="Pfam" id="PF00884">
    <property type="entry name" value="Sulfatase"/>
    <property type="match status" value="1"/>
</dbReference>
<accession>A0A5B7TLY1</accession>
<feature type="domain" description="Sulfatase N-terminal" evidence="5">
    <location>
        <begin position="29"/>
        <end position="422"/>
    </location>
</feature>
<evidence type="ECO:0000313" key="6">
    <source>
        <dbReference type="EMBL" id="QCX37415.1"/>
    </source>
</evidence>
<keyword evidence="4" id="KW-0106">Calcium</keyword>
<organism evidence="6 7">
    <name type="scientific">Aureibaculum algae</name>
    <dbReference type="NCBI Taxonomy" id="2584122"/>
    <lineage>
        <taxon>Bacteria</taxon>
        <taxon>Pseudomonadati</taxon>
        <taxon>Bacteroidota</taxon>
        <taxon>Flavobacteriia</taxon>
        <taxon>Flavobacteriales</taxon>
        <taxon>Flavobacteriaceae</taxon>
        <taxon>Aureibaculum</taxon>
    </lineage>
</organism>
<evidence type="ECO:0000256" key="2">
    <source>
        <dbReference type="ARBA" id="ARBA00022723"/>
    </source>
</evidence>
<dbReference type="InterPro" id="IPR024607">
    <property type="entry name" value="Sulfatase_CS"/>
</dbReference>
<evidence type="ECO:0000259" key="5">
    <source>
        <dbReference type="Pfam" id="PF00884"/>
    </source>
</evidence>
<evidence type="ECO:0000256" key="3">
    <source>
        <dbReference type="ARBA" id="ARBA00022801"/>
    </source>
</evidence>